<organism evidence="3 4">
    <name type="scientific">Alicycliphilus denitrificans (strain DSM 14773 / CIP 107495 / K601)</name>
    <dbReference type="NCBI Taxonomy" id="596154"/>
    <lineage>
        <taxon>Bacteria</taxon>
        <taxon>Pseudomonadati</taxon>
        <taxon>Pseudomonadota</taxon>
        <taxon>Betaproteobacteria</taxon>
        <taxon>Burkholderiales</taxon>
        <taxon>Comamonadaceae</taxon>
        <taxon>Alicycliphilus</taxon>
    </lineage>
</organism>
<dbReference type="GO" id="GO:0016779">
    <property type="term" value="F:nucleotidyltransferase activity"/>
    <property type="evidence" value="ECO:0007669"/>
    <property type="project" value="InterPro"/>
</dbReference>
<dbReference type="RefSeq" id="WP_013722559.1">
    <property type="nucleotide sequence ID" value="NC_015422.1"/>
</dbReference>
<dbReference type="OrthoDB" id="8913992at2"/>
<gene>
    <name evidence="3" type="ordered locus">Alide2_3169</name>
</gene>
<feature type="domain" description="DNA primase DnaB-helicase binding" evidence="2">
    <location>
        <begin position="5"/>
        <end position="39"/>
    </location>
</feature>
<dbReference type="AlphaFoldDB" id="F4G7I0"/>
<dbReference type="eggNOG" id="ENOG5034BT0">
    <property type="taxonomic scope" value="Bacteria"/>
</dbReference>
<proteinExistence type="predicted"/>
<keyword evidence="4" id="KW-1185">Reference proteome</keyword>
<reference evidence="3 4" key="2">
    <citation type="submission" date="2011-04" db="EMBL/GenBank/DDBJ databases">
        <title>Complete sequence of chromosome of Alicycliphilus denitrificans K601.</title>
        <authorList>
            <consortium name="US DOE Joint Genome Institute"/>
            <person name="Lucas S."/>
            <person name="Han J."/>
            <person name="Lapidus A."/>
            <person name="Cheng J.-F."/>
            <person name="Goodwin L."/>
            <person name="Pitluck S."/>
            <person name="Peters L."/>
            <person name="Zeytun A."/>
            <person name="Detter J.C."/>
            <person name="Han C."/>
            <person name="Tapia R."/>
            <person name="Land M."/>
            <person name="Hauser L."/>
            <person name="Kyrpides N."/>
            <person name="Ivanova N."/>
            <person name="Mikhailova N."/>
            <person name="Pagani I."/>
            <person name="Oosterkamp M."/>
            <person name="Pieper D."/>
            <person name="van Berkel W."/>
            <person name="Langenhoff A."/>
            <person name="Smidt H."/>
            <person name="Stams A."/>
            <person name="Woyke T."/>
        </authorList>
    </citation>
    <scope>NUCLEOTIDE SEQUENCE [LARGE SCALE GENOMIC DNA]</scope>
    <source>
        <strain evidence="4">DSM 14773 / CIP 107495 / K601</strain>
    </source>
</reference>
<dbReference type="EMBL" id="CP002657">
    <property type="protein sequence ID" value="AEB85510.1"/>
    <property type="molecule type" value="Genomic_DNA"/>
</dbReference>
<feature type="region of interest" description="Disordered" evidence="1">
    <location>
        <begin position="172"/>
        <end position="193"/>
    </location>
</feature>
<dbReference type="STRING" id="596154.Alide2_3169"/>
<evidence type="ECO:0000256" key="1">
    <source>
        <dbReference type="SAM" id="MobiDB-lite"/>
    </source>
</evidence>
<evidence type="ECO:0000313" key="4">
    <source>
        <dbReference type="Proteomes" id="UP000007938"/>
    </source>
</evidence>
<dbReference type="Pfam" id="PF10410">
    <property type="entry name" value="DnaB_bind"/>
    <property type="match status" value="1"/>
</dbReference>
<evidence type="ECO:0000259" key="2">
    <source>
        <dbReference type="Pfam" id="PF10410"/>
    </source>
</evidence>
<dbReference type="InterPro" id="IPR019475">
    <property type="entry name" value="DNA_primase_DnaB-bd"/>
</dbReference>
<protein>
    <recommendedName>
        <fullName evidence="2">DNA primase DnaB-helicase binding domain-containing protein</fullName>
    </recommendedName>
</protein>
<dbReference type="KEGG" id="adk:Alide2_3169"/>
<reference evidence="3 4" key="1">
    <citation type="journal article" date="2011" name="J. Bacteriol.">
        <title>Genome Sequences of Alicycliphilus denitrificans Strains BC and K601T.</title>
        <authorList>
            <person name="Oosterkamp M.J."/>
            <person name="Veuskens T."/>
            <person name="Plugge C.M."/>
            <person name="Langenhoff A.A."/>
            <person name="Gerritse J."/>
            <person name="van Berkel W.J."/>
            <person name="Pieper D.H."/>
            <person name="Junca H."/>
            <person name="Goodwin L.A."/>
            <person name="Daligault H.E."/>
            <person name="Bruce D.C."/>
            <person name="Detter J.C."/>
            <person name="Tapia R."/>
            <person name="Han C.S."/>
            <person name="Land M.L."/>
            <person name="Hauser L.J."/>
            <person name="Smidt H."/>
            <person name="Stams A.J."/>
        </authorList>
    </citation>
    <scope>NUCLEOTIDE SEQUENCE [LARGE SCALE GENOMIC DNA]</scope>
    <source>
        <strain evidence="4">DSM 14773 / CIP 107495 / K601</strain>
    </source>
</reference>
<accession>F4G7I0</accession>
<dbReference type="HOGENOM" id="CLU_1406152_0_0_4"/>
<dbReference type="Proteomes" id="UP000007938">
    <property type="component" value="Chromosome"/>
</dbReference>
<sequence length="193" mass="21343">MTDEIQALRRVAQILAGVATPIERQNIARRVAQKVKGDDSELALSLPHAAALFWPGDAEKTAEVLQQITRAFDAGELGGFIPREHRHLLFTDFIVWPDCPPMAADSPLRYWVPDAPVMQPQTPAPAPVVNSPSNAPGKVWTDERLAEVSAYRKKHGTKKTAEHYGVSEALIRQKLPGEKPKPKGYSAFTHRPK</sequence>
<name>F4G7I0_ALIDK</name>
<evidence type="ECO:0000313" key="3">
    <source>
        <dbReference type="EMBL" id="AEB85510.1"/>
    </source>
</evidence>